<keyword evidence="1" id="KW-1133">Transmembrane helix</keyword>
<evidence type="ECO:0000313" key="3">
    <source>
        <dbReference type="Proteomes" id="UP000031368"/>
    </source>
</evidence>
<proteinExistence type="predicted"/>
<evidence type="ECO:0000256" key="1">
    <source>
        <dbReference type="SAM" id="Phobius"/>
    </source>
</evidence>
<accession>A0A0B4X5L2</accession>
<dbReference type="KEGG" id="rga:RGR602_PA00053"/>
<dbReference type="HOGENOM" id="CLU_2864727_0_0_5"/>
<keyword evidence="3" id="KW-1185">Reference proteome</keyword>
<feature type="transmembrane region" description="Helical" evidence="1">
    <location>
        <begin position="39"/>
        <end position="59"/>
    </location>
</feature>
<organism evidence="2 3">
    <name type="scientific">Rhizobium gallicum bv. gallicum R602sp</name>
    <dbReference type="NCBI Taxonomy" id="1041138"/>
    <lineage>
        <taxon>Bacteria</taxon>
        <taxon>Pseudomonadati</taxon>
        <taxon>Pseudomonadota</taxon>
        <taxon>Alphaproteobacteria</taxon>
        <taxon>Hyphomicrobiales</taxon>
        <taxon>Rhizobiaceae</taxon>
        <taxon>Rhizobium/Agrobacterium group</taxon>
        <taxon>Rhizobium</taxon>
    </lineage>
</organism>
<geneLocation type="plasmid" evidence="2 3">
    <name>pRgalR602a</name>
</geneLocation>
<evidence type="ECO:0000313" key="2">
    <source>
        <dbReference type="EMBL" id="AJD43399.1"/>
    </source>
</evidence>
<dbReference type="Proteomes" id="UP000031368">
    <property type="component" value="Plasmid pRgalR602a"/>
</dbReference>
<reference evidence="2 3" key="1">
    <citation type="submission" date="2013-11" db="EMBL/GenBank/DDBJ databases">
        <title>Complete genome sequence of Rhizobium gallicum bv. gallicum R602.</title>
        <authorList>
            <person name="Bustos P."/>
            <person name="Santamaria R.I."/>
            <person name="Lozano L."/>
            <person name="Acosta J.L."/>
            <person name="Ormeno-Orrillo E."/>
            <person name="Rogel M.A."/>
            <person name="Romero D."/>
            <person name="Cevallos M.A."/>
            <person name="Martinez-Romero E."/>
            <person name="Gonzalez V."/>
        </authorList>
    </citation>
    <scope>NUCLEOTIDE SEQUENCE [LARGE SCALE GENOMIC DNA]</scope>
    <source>
        <strain evidence="2 3">R602</strain>
        <plasmid evidence="2 3">pRgalR602a</plasmid>
    </source>
</reference>
<dbReference type="EMBL" id="CP006878">
    <property type="protein sequence ID" value="AJD43399.1"/>
    <property type="molecule type" value="Genomic_DNA"/>
</dbReference>
<keyword evidence="1" id="KW-0472">Membrane</keyword>
<sequence length="64" mass="6922">MGSIALMNLIWLQLARGKTSASAKNIPKDKFTIPTHRIVALLDSLLIVTSAPLTFVAAFHPIAH</sequence>
<gene>
    <name evidence="2" type="ORF">RGR602_PA00053</name>
</gene>
<keyword evidence="1" id="KW-0812">Transmembrane</keyword>
<keyword evidence="2" id="KW-0614">Plasmid</keyword>
<protein>
    <submittedName>
        <fullName evidence="2">Uncharacterized protein</fullName>
    </submittedName>
</protein>
<name>A0A0B4X5L2_9HYPH</name>
<dbReference type="AlphaFoldDB" id="A0A0B4X5L2"/>